<dbReference type="Gene3D" id="1.10.30.10">
    <property type="entry name" value="High mobility group box domain"/>
    <property type="match status" value="2"/>
</dbReference>
<dbReference type="InterPro" id="IPR036910">
    <property type="entry name" value="HMG_box_dom_sf"/>
</dbReference>
<evidence type="ECO:0000313" key="5">
    <source>
        <dbReference type="EMBL" id="ANQ33079.1"/>
    </source>
</evidence>
<dbReference type="Pfam" id="PF00505">
    <property type="entry name" value="HMG_box"/>
    <property type="match status" value="1"/>
</dbReference>
<name>A0A1B1EW89_9GLOM</name>
<evidence type="ECO:0000313" key="2">
    <source>
        <dbReference type="EMBL" id="ANQ33076.1"/>
    </source>
</evidence>
<organism evidence="2">
    <name type="scientific">Rhizophagus irregularis</name>
    <dbReference type="NCBI Taxonomy" id="588596"/>
    <lineage>
        <taxon>Eukaryota</taxon>
        <taxon>Fungi</taxon>
        <taxon>Fungi incertae sedis</taxon>
        <taxon>Mucoromycota</taxon>
        <taxon>Glomeromycotina</taxon>
        <taxon>Glomeromycetes</taxon>
        <taxon>Glomerales</taxon>
        <taxon>Glomeraceae</taxon>
        <taxon>Rhizophagus</taxon>
    </lineage>
</organism>
<dbReference type="InterPro" id="IPR009071">
    <property type="entry name" value="HMG_box_dom"/>
</dbReference>
<proteinExistence type="predicted"/>
<dbReference type="VEuPathDB" id="FungiDB:RhiirFUN_002242"/>
<reference evidence="2" key="1">
    <citation type="submission" date="2015-06" db="EMBL/GenBank/DDBJ databases">
        <title>Evolution and Diversity of Sexually-Related Genes in an Arbuscular Mycorrhizal Fungi.</title>
        <authorList>
            <person name="Charron P."/>
            <person name="Marton T."/>
            <person name="Corradi N."/>
        </authorList>
    </citation>
    <scope>NUCLEOTIDE SEQUENCE</scope>
    <source>
        <strain evidence="2">A1</strain>
        <strain evidence="3">A5</strain>
        <strain evidence="4">B3</strain>
    </source>
</reference>
<protein>
    <submittedName>
        <fullName evidence="2">MATA-HMG</fullName>
    </submittedName>
</protein>
<dbReference type="SUPFAM" id="SSF47095">
    <property type="entry name" value="HMG-box"/>
    <property type="match status" value="2"/>
</dbReference>
<accession>A0A1B1EW89</accession>
<gene>
    <name evidence="2" type="primary">HMG76</name>
    <name evidence="3" type="synonym">HMG76a</name>
    <name evidence="5" type="synonym">HMG76b</name>
</gene>
<dbReference type="EMBL" id="KT211982">
    <property type="protein sequence ID" value="ANQ33076.1"/>
    <property type="molecule type" value="Genomic_DNA"/>
</dbReference>
<evidence type="ECO:0000313" key="3">
    <source>
        <dbReference type="EMBL" id="ANQ33077.1"/>
    </source>
</evidence>
<dbReference type="EMBL" id="KT211985">
    <property type="protein sequence ID" value="ANQ33079.1"/>
    <property type="molecule type" value="Genomic_DNA"/>
</dbReference>
<evidence type="ECO:0000313" key="4">
    <source>
        <dbReference type="EMBL" id="ANQ33078.1"/>
    </source>
</evidence>
<evidence type="ECO:0000259" key="1">
    <source>
        <dbReference type="Pfam" id="PF00505"/>
    </source>
</evidence>
<sequence>MYTLKEIKEIAFSIAIIFFFDPFALLAKIVKMENKIDIFENYILEETQFENPLENKFFLYYLTYNNVPYDDNKLYNDPSYSQALYNDYFDHLILEFLRPNFPPIINVEEYVNENEKFKKIKDMSKMNKGNGFMVYRKNLNKHLETLGERISMQQLSPLAGSLWNSEPENVKDHYKSLSEEIKKLHNNRVENYINRKRSSEDDYGEMSSKKIKDMTTRNGGNAFIIFRKQLNEHLRSLGYNLNMQEHSKIASYIWSKQSMEVKSHFKEHTVQMKKMLNDQLKQLFCKSNNDNGTDH</sequence>
<dbReference type="EMBL" id="KT211983">
    <property type="protein sequence ID" value="ANQ33077.1"/>
    <property type="molecule type" value="Genomic_DNA"/>
</dbReference>
<dbReference type="EMBL" id="KT211984">
    <property type="protein sequence ID" value="ANQ33078.1"/>
    <property type="molecule type" value="Genomic_DNA"/>
</dbReference>
<dbReference type="VEuPathDB" id="FungiDB:RhiirA1_528918"/>
<dbReference type="AlphaFoldDB" id="A0A1B1EW89"/>
<dbReference type="VEuPathDB" id="FungiDB:FUN_002183"/>
<feature type="domain" description="HMG box" evidence="1">
    <location>
        <begin position="130"/>
        <end position="192"/>
    </location>
</feature>